<evidence type="ECO:0000313" key="3">
    <source>
        <dbReference type="EMBL" id="MDQ0114955.1"/>
    </source>
</evidence>
<reference evidence="3 4" key="1">
    <citation type="submission" date="2023-07" db="EMBL/GenBank/DDBJ databases">
        <title>Sorghum-associated microbial communities from plants grown in Nebraska, USA.</title>
        <authorList>
            <person name="Schachtman D."/>
        </authorList>
    </citation>
    <scope>NUCLEOTIDE SEQUENCE [LARGE SCALE GENOMIC DNA]</scope>
    <source>
        <strain evidence="3 4">CC482</strain>
    </source>
</reference>
<gene>
    <name evidence="3" type="ORF">J2T15_004412</name>
</gene>
<organism evidence="3 4">
    <name type="scientific">Paenibacillus harenae</name>
    <dbReference type="NCBI Taxonomy" id="306543"/>
    <lineage>
        <taxon>Bacteria</taxon>
        <taxon>Bacillati</taxon>
        <taxon>Bacillota</taxon>
        <taxon>Bacilli</taxon>
        <taxon>Bacillales</taxon>
        <taxon>Paenibacillaceae</taxon>
        <taxon>Paenibacillus</taxon>
    </lineage>
</organism>
<dbReference type="RefSeq" id="WP_307206339.1">
    <property type="nucleotide sequence ID" value="NZ_JAUSSU010000009.1"/>
</dbReference>
<keyword evidence="4" id="KW-1185">Reference proteome</keyword>
<sequence>MNWNYNEQNLDSYLDRSTLINIGSISVSIFLKYASEQHLSMLSPQEQSIWLKDKQYRRNRLDWLSGRIAAKSLIHELSYSGLALKDIYINNDVNGVPISNVSKLPFSISHNSGLGLCSAISFDGSIGCDLQKIRTLIPSFQNLFVTREEVILWAICSNSAQLHTKHAILWAIKESAFKCLSSSNIIPESFRDIITAPDLNNRYLYKYNYQNFHGEGRWVIINNFVIALSVIY</sequence>
<evidence type="ECO:0000259" key="2">
    <source>
        <dbReference type="Pfam" id="PF01648"/>
    </source>
</evidence>
<dbReference type="SUPFAM" id="SSF56214">
    <property type="entry name" value="4'-phosphopantetheinyl transferase"/>
    <property type="match status" value="2"/>
</dbReference>
<dbReference type="EMBL" id="JAUSSU010000009">
    <property type="protein sequence ID" value="MDQ0114955.1"/>
    <property type="molecule type" value="Genomic_DNA"/>
</dbReference>
<keyword evidence="1 3" id="KW-0808">Transferase</keyword>
<evidence type="ECO:0000313" key="4">
    <source>
        <dbReference type="Proteomes" id="UP001229346"/>
    </source>
</evidence>
<comment type="caution">
    <text evidence="3">The sequence shown here is derived from an EMBL/GenBank/DDBJ whole genome shotgun (WGS) entry which is preliminary data.</text>
</comment>
<dbReference type="Pfam" id="PF01648">
    <property type="entry name" value="ACPS"/>
    <property type="match status" value="1"/>
</dbReference>
<dbReference type="Proteomes" id="UP001229346">
    <property type="component" value="Unassembled WGS sequence"/>
</dbReference>
<evidence type="ECO:0000256" key="1">
    <source>
        <dbReference type="ARBA" id="ARBA00022679"/>
    </source>
</evidence>
<dbReference type="GO" id="GO:0016740">
    <property type="term" value="F:transferase activity"/>
    <property type="evidence" value="ECO:0007669"/>
    <property type="project" value="UniProtKB-KW"/>
</dbReference>
<feature type="domain" description="4'-phosphopantetheinyl transferase" evidence="2">
    <location>
        <begin position="125"/>
        <end position="206"/>
    </location>
</feature>
<dbReference type="InterPro" id="IPR008278">
    <property type="entry name" value="4-PPantetheinyl_Trfase_dom"/>
</dbReference>
<accession>A0ABT9U8B2</accession>
<dbReference type="InterPro" id="IPR037143">
    <property type="entry name" value="4-PPantetheinyl_Trfase_dom_sf"/>
</dbReference>
<protein>
    <submittedName>
        <fullName evidence="3">Phosphopantetheinyl transferase</fullName>
    </submittedName>
</protein>
<name>A0ABT9U8B2_PAEHA</name>
<proteinExistence type="predicted"/>
<dbReference type="Gene3D" id="3.90.470.20">
    <property type="entry name" value="4'-phosphopantetheinyl transferase domain"/>
    <property type="match status" value="1"/>
</dbReference>